<dbReference type="Gene3D" id="1.25.40.10">
    <property type="entry name" value="Tetratricopeptide repeat domain"/>
    <property type="match status" value="3"/>
</dbReference>
<protein>
    <recommendedName>
        <fullName evidence="7">Pentatricopeptide repeat-containing protein-mitochondrial domain-containing protein</fullName>
    </recommendedName>
</protein>
<evidence type="ECO:0000313" key="9">
    <source>
        <dbReference type="Proteomes" id="UP001303115"/>
    </source>
</evidence>
<comment type="similarity">
    <text evidence="1">Belongs to the CCM1 family.</text>
</comment>
<feature type="compositionally biased region" description="Polar residues" evidence="6">
    <location>
        <begin position="138"/>
        <end position="162"/>
    </location>
</feature>
<keyword evidence="2" id="KW-0677">Repeat</keyword>
<evidence type="ECO:0000256" key="5">
    <source>
        <dbReference type="PROSITE-ProRule" id="PRU00708"/>
    </source>
</evidence>
<dbReference type="InterPro" id="IPR057027">
    <property type="entry name" value="TPR_mt"/>
</dbReference>
<evidence type="ECO:0000256" key="4">
    <source>
        <dbReference type="ARBA" id="ARBA00044511"/>
    </source>
</evidence>
<evidence type="ECO:0000256" key="3">
    <source>
        <dbReference type="ARBA" id="ARBA00044493"/>
    </source>
</evidence>
<feature type="repeat" description="PPR" evidence="5">
    <location>
        <begin position="423"/>
        <end position="457"/>
    </location>
</feature>
<dbReference type="PANTHER" id="PTHR47447:SF17">
    <property type="entry name" value="OS12G0638900 PROTEIN"/>
    <property type="match status" value="1"/>
</dbReference>
<dbReference type="EMBL" id="MU854412">
    <property type="protein sequence ID" value="KAK4039051.1"/>
    <property type="molecule type" value="Genomic_DNA"/>
</dbReference>
<dbReference type="AlphaFoldDB" id="A0AAN6SR35"/>
<dbReference type="Proteomes" id="UP001303115">
    <property type="component" value="Unassembled WGS sequence"/>
</dbReference>
<evidence type="ECO:0000313" key="8">
    <source>
        <dbReference type="EMBL" id="KAK4039051.1"/>
    </source>
</evidence>
<dbReference type="PROSITE" id="PS51375">
    <property type="entry name" value="PPR"/>
    <property type="match status" value="1"/>
</dbReference>
<feature type="region of interest" description="Disordered" evidence="6">
    <location>
        <begin position="81"/>
        <end position="111"/>
    </location>
</feature>
<evidence type="ECO:0000259" key="7">
    <source>
        <dbReference type="Pfam" id="PF23276"/>
    </source>
</evidence>
<evidence type="ECO:0000256" key="2">
    <source>
        <dbReference type="ARBA" id="ARBA00022737"/>
    </source>
</evidence>
<dbReference type="InterPro" id="IPR002885">
    <property type="entry name" value="PPR_rpt"/>
</dbReference>
<evidence type="ECO:0000256" key="1">
    <source>
        <dbReference type="ARBA" id="ARBA00006192"/>
    </source>
</evidence>
<dbReference type="PANTHER" id="PTHR47447">
    <property type="entry name" value="OS03G0856100 PROTEIN"/>
    <property type="match status" value="1"/>
</dbReference>
<reference evidence="9" key="1">
    <citation type="journal article" date="2023" name="Mol. Phylogenet. Evol.">
        <title>Genome-scale phylogeny and comparative genomics of the fungal order Sordariales.</title>
        <authorList>
            <person name="Hensen N."/>
            <person name="Bonometti L."/>
            <person name="Westerberg I."/>
            <person name="Brannstrom I.O."/>
            <person name="Guillou S."/>
            <person name="Cros-Aarteil S."/>
            <person name="Calhoun S."/>
            <person name="Haridas S."/>
            <person name="Kuo A."/>
            <person name="Mondo S."/>
            <person name="Pangilinan J."/>
            <person name="Riley R."/>
            <person name="LaButti K."/>
            <person name="Andreopoulos B."/>
            <person name="Lipzen A."/>
            <person name="Chen C."/>
            <person name="Yan M."/>
            <person name="Daum C."/>
            <person name="Ng V."/>
            <person name="Clum A."/>
            <person name="Steindorff A."/>
            <person name="Ohm R.A."/>
            <person name="Martin F."/>
            <person name="Silar P."/>
            <person name="Natvig D.O."/>
            <person name="Lalanne C."/>
            <person name="Gautier V."/>
            <person name="Ament-Velasquez S.L."/>
            <person name="Kruys A."/>
            <person name="Hutchinson M.I."/>
            <person name="Powell A.J."/>
            <person name="Barry K."/>
            <person name="Miller A.N."/>
            <person name="Grigoriev I.V."/>
            <person name="Debuchy R."/>
            <person name="Gladieux P."/>
            <person name="Hiltunen Thoren M."/>
            <person name="Johannesson H."/>
        </authorList>
    </citation>
    <scope>NUCLEOTIDE SEQUENCE [LARGE SCALE GENOMIC DNA]</scope>
    <source>
        <strain evidence="9">CBS 284.82</strain>
    </source>
</reference>
<accession>A0AAN6SR35</accession>
<evidence type="ECO:0000256" key="6">
    <source>
        <dbReference type="SAM" id="MobiDB-lite"/>
    </source>
</evidence>
<sequence>MSAKRATVDALSRALCPSIYGPLLPKAASFPLRSGTRGRVNPHQHETGPPSTCRAGQVRALHTSRPVAGPLARRERYPTWAAAPAPRAPKQVTEKKPPPAPATPAFPSWATKEPTVPRLVRYIGRALPDPEELPKPDQATSSDQGPHPVSATTLCESKSTLPPETASAATPVIYDALRKLRDGTDQAPKIRRLVRYLVEERGERPNVFMYEALLTANWDTATGSAGDMWEIYKEMRDRGLYPSPGWYHSALKLLAIHPDYLSRNTLLERMEQQGIELNDEGKCSVALGLLRDGQLEMALDYWDKMRDTGTQVPEWVSSIFIYVLVMRGFVDEAVQLVQQTLAMAGASSKALPLVVWSYLLDECSRSLHYEGTKLAWDKMVSPGAINPADGIALNVLSTAARHGDAALATAVIELLSNRDAKLGYQHYEPLLDAYVRDGRLAAAFRVLCIMSDAGVHPDRASTRSIFAALKEAPELADEAVKTLGDLQRVPVAAINVLLEGVAAATGGDMARTLDVYRQVRDLCQSGPNEHTFVLLLEGCDAAEPAVFLVSEMDRYSVRPTPAILDHLIRCFARDGNLDVALLYVDEMGRLAQSGAWMSERTLRAVVRRCYRDKNPKFFSLVAEAKRRGMRLDMEALGVGNGAGWKPEEVSL</sequence>
<organism evidence="8 9">
    <name type="scientific">Parachaetomium inaequale</name>
    <dbReference type="NCBI Taxonomy" id="2588326"/>
    <lineage>
        <taxon>Eukaryota</taxon>
        <taxon>Fungi</taxon>
        <taxon>Dikarya</taxon>
        <taxon>Ascomycota</taxon>
        <taxon>Pezizomycotina</taxon>
        <taxon>Sordariomycetes</taxon>
        <taxon>Sordariomycetidae</taxon>
        <taxon>Sordariales</taxon>
        <taxon>Chaetomiaceae</taxon>
        <taxon>Parachaetomium</taxon>
    </lineage>
</organism>
<feature type="domain" description="Pentatricopeptide repeat-containing protein-mitochondrial" evidence="7">
    <location>
        <begin position="389"/>
        <end position="518"/>
    </location>
</feature>
<name>A0AAN6SR35_9PEZI</name>
<comment type="function">
    <text evidence="3">Regulates mitochondrial small subunit maturation by controlling 15S rRNA 5'-end processing. Localizes to the 5' precursor of the 15S rRNA in a position that is subsequently occupied by mS47 in the mature yeast mtSSU. Uses structure and sequence-specific RNA recognition, binding to a single-stranded region of the precursor and specifically recognizing bases -6 to -1. The exchange of Ccm1 for mS47 is coupled to the irreversible removal of precursor rRNA that is accompanied by conformational changes of the mitoribosomal proteins uS5m and mS26. These conformational changes signal completion of 5'-end rRNA processing through protection of the mature 5'-end of the 15S rRNA and stabilization of mS47. The removal of the 5' precursor together with the dissociation of Ccm1 may be catalyzed by the 5'-3' exoribonuclease Pet127. Involved in the specific removal of group I introns in mitochondrial encoded transcripts.</text>
</comment>
<feature type="region of interest" description="Disordered" evidence="6">
    <location>
        <begin position="128"/>
        <end position="166"/>
    </location>
</feature>
<dbReference type="Pfam" id="PF23276">
    <property type="entry name" value="TPR_24"/>
    <property type="match status" value="1"/>
</dbReference>
<comment type="caution">
    <text evidence="8">The sequence shown here is derived from an EMBL/GenBank/DDBJ whole genome shotgun (WGS) entry which is preliminary data.</text>
</comment>
<keyword evidence="9" id="KW-1185">Reference proteome</keyword>
<dbReference type="Pfam" id="PF01535">
    <property type="entry name" value="PPR"/>
    <property type="match status" value="2"/>
</dbReference>
<comment type="subunit">
    <text evidence="4">Binds to mitochondrial small subunit 15S rRNA.</text>
</comment>
<dbReference type="NCBIfam" id="TIGR00756">
    <property type="entry name" value="PPR"/>
    <property type="match status" value="1"/>
</dbReference>
<gene>
    <name evidence="8" type="ORF">C8A01DRAFT_16949</name>
</gene>
<dbReference type="InterPro" id="IPR011990">
    <property type="entry name" value="TPR-like_helical_dom_sf"/>
</dbReference>
<proteinExistence type="inferred from homology"/>
<feature type="region of interest" description="Disordered" evidence="6">
    <location>
        <begin position="31"/>
        <end position="57"/>
    </location>
</feature>